<dbReference type="PANTHER" id="PTHR23308">
    <property type="entry name" value="NUCLEAR INHIBITOR OF PROTEIN PHOSPHATASE-1"/>
    <property type="match status" value="1"/>
</dbReference>
<accession>A0A936NDJ0</accession>
<protein>
    <submittedName>
        <fullName evidence="3">FHA domain-containing protein</fullName>
    </submittedName>
</protein>
<dbReference type="AlphaFoldDB" id="A0A936NDJ0"/>
<organism evidence="3 4">
    <name type="scientific">Candidatus Neomicrothrix subdominans</name>
    <dbReference type="NCBI Taxonomy" id="2954438"/>
    <lineage>
        <taxon>Bacteria</taxon>
        <taxon>Bacillati</taxon>
        <taxon>Actinomycetota</taxon>
        <taxon>Acidimicrobiia</taxon>
        <taxon>Acidimicrobiales</taxon>
        <taxon>Microthrixaceae</taxon>
        <taxon>Candidatus Neomicrothrix</taxon>
    </lineage>
</organism>
<dbReference type="Pfam" id="PF00498">
    <property type="entry name" value="FHA"/>
    <property type="match status" value="1"/>
</dbReference>
<dbReference type="Gene3D" id="2.60.200.20">
    <property type="match status" value="1"/>
</dbReference>
<name>A0A936NDJ0_9ACTN</name>
<dbReference type="InterPro" id="IPR050923">
    <property type="entry name" value="Cell_Proc_Reg/RNA_Proc"/>
</dbReference>
<sequence>MPEQLLNLLKICLLVLLYLFFLRVLRAVWAEVSVTNGASVIAGTDRRRFGRRRSTGGAKAPQGLRVLEPPDWAGRAMGMAPHITIGRDPSSTLPISDNYLSHHHARIVDRDGDYLLEDLGSTNGTYLNGKRMTAPAPLRRGDRVQAGNLVMEVT</sequence>
<comment type="caution">
    <text evidence="3">The sequence shown here is derived from an EMBL/GenBank/DDBJ whole genome shotgun (WGS) entry which is preliminary data.</text>
</comment>
<dbReference type="SMART" id="SM00240">
    <property type="entry name" value="FHA"/>
    <property type="match status" value="1"/>
</dbReference>
<proteinExistence type="predicted"/>
<gene>
    <name evidence="3" type="ORF">IPN02_08535</name>
</gene>
<dbReference type="Proteomes" id="UP000727993">
    <property type="component" value="Unassembled WGS sequence"/>
</dbReference>
<dbReference type="CDD" id="cd00060">
    <property type="entry name" value="FHA"/>
    <property type="match status" value="1"/>
</dbReference>
<dbReference type="InterPro" id="IPR008984">
    <property type="entry name" value="SMAD_FHA_dom_sf"/>
</dbReference>
<keyword evidence="1" id="KW-0597">Phosphoprotein</keyword>
<dbReference type="InterPro" id="IPR000253">
    <property type="entry name" value="FHA_dom"/>
</dbReference>
<dbReference type="EMBL" id="JADJZA010000006">
    <property type="protein sequence ID" value="MBK9296869.1"/>
    <property type="molecule type" value="Genomic_DNA"/>
</dbReference>
<feature type="domain" description="FHA" evidence="2">
    <location>
        <begin position="83"/>
        <end position="132"/>
    </location>
</feature>
<dbReference type="PROSITE" id="PS50006">
    <property type="entry name" value="FHA_DOMAIN"/>
    <property type="match status" value="1"/>
</dbReference>
<dbReference type="SUPFAM" id="SSF49879">
    <property type="entry name" value="SMAD/FHA domain"/>
    <property type="match status" value="1"/>
</dbReference>
<evidence type="ECO:0000313" key="4">
    <source>
        <dbReference type="Proteomes" id="UP000727993"/>
    </source>
</evidence>
<evidence type="ECO:0000259" key="2">
    <source>
        <dbReference type="PROSITE" id="PS50006"/>
    </source>
</evidence>
<reference evidence="3 4" key="1">
    <citation type="submission" date="2020-10" db="EMBL/GenBank/DDBJ databases">
        <title>Connecting structure to function with the recovery of over 1000 high-quality activated sludge metagenome-assembled genomes encoding full-length rRNA genes using long-read sequencing.</title>
        <authorList>
            <person name="Singleton C.M."/>
            <person name="Petriglieri F."/>
            <person name="Kristensen J.M."/>
            <person name="Kirkegaard R.H."/>
            <person name="Michaelsen T.Y."/>
            <person name="Andersen M.H."/>
            <person name="Karst S.M."/>
            <person name="Dueholm M.S."/>
            <person name="Nielsen P.H."/>
            <person name="Albertsen M."/>
        </authorList>
    </citation>
    <scope>NUCLEOTIDE SEQUENCE [LARGE SCALE GENOMIC DNA]</scope>
    <source>
        <strain evidence="3">Lyne_18-Q3-R50-59_MAXAC.006</strain>
    </source>
</reference>
<evidence type="ECO:0000313" key="3">
    <source>
        <dbReference type="EMBL" id="MBK9296869.1"/>
    </source>
</evidence>
<evidence type="ECO:0000256" key="1">
    <source>
        <dbReference type="ARBA" id="ARBA00022553"/>
    </source>
</evidence>